<keyword evidence="3" id="KW-1185">Reference proteome</keyword>
<feature type="transmembrane region" description="Helical" evidence="1">
    <location>
        <begin position="109"/>
        <end position="131"/>
    </location>
</feature>
<dbReference type="Proteomes" id="UP000292423">
    <property type="component" value="Unassembled WGS sequence"/>
</dbReference>
<sequence length="133" mass="13418">MTSLSIPMPTLPVFRKPENLRKLSTLGLALIALAIVVFAGADAHAVTVTSGTGGAVSATGTTGSGNLLAAPVLWLQQFMKGTGGLLAALLALMWTLYEAFVSKDVKGAGVAIGVGLIAIYGPTVLGTFFGATL</sequence>
<keyword evidence="1" id="KW-1133">Transmembrane helix</keyword>
<accession>A0A4Q7YJV6</accession>
<dbReference type="EMBL" id="SHKX01000017">
    <property type="protein sequence ID" value="RZU36759.1"/>
    <property type="molecule type" value="Genomic_DNA"/>
</dbReference>
<protein>
    <submittedName>
        <fullName evidence="2">Uncharacterized protein</fullName>
    </submittedName>
</protein>
<evidence type="ECO:0000313" key="2">
    <source>
        <dbReference type="EMBL" id="RZU36759.1"/>
    </source>
</evidence>
<keyword evidence="1" id="KW-0472">Membrane</keyword>
<organism evidence="2 3">
    <name type="scientific">Fluviicoccus keumensis</name>
    <dbReference type="NCBI Taxonomy" id="1435465"/>
    <lineage>
        <taxon>Bacteria</taxon>
        <taxon>Pseudomonadati</taxon>
        <taxon>Pseudomonadota</taxon>
        <taxon>Gammaproteobacteria</taxon>
        <taxon>Moraxellales</taxon>
        <taxon>Moraxellaceae</taxon>
        <taxon>Fluviicoccus</taxon>
    </lineage>
</organism>
<dbReference type="AlphaFoldDB" id="A0A4Q7YJV6"/>
<comment type="caution">
    <text evidence="2">The sequence shown here is derived from an EMBL/GenBank/DDBJ whole genome shotgun (WGS) entry which is preliminary data.</text>
</comment>
<feature type="transmembrane region" description="Helical" evidence="1">
    <location>
        <begin position="78"/>
        <end position="97"/>
    </location>
</feature>
<proteinExistence type="predicted"/>
<evidence type="ECO:0000313" key="3">
    <source>
        <dbReference type="Proteomes" id="UP000292423"/>
    </source>
</evidence>
<name>A0A4Q7YJV6_9GAMM</name>
<evidence type="ECO:0000256" key="1">
    <source>
        <dbReference type="SAM" id="Phobius"/>
    </source>
</evidence>
<reference evidence="2 3" key="1">
    <citation type="submission" date="2019-02" db="EMBL/GenBank/DDBJ databases">
        <title>Genomic Encyclopedia of Type Strains, Phase IV (KMG-IV): sequencing the most valuable type-strain genomes for metagenomic binning, comparative biology and taxonomic classification.</title>
        <authorList>
            <person name="Goeker M."/>
        </authorList>
    </citation>
    <scope>NUCLEOTIDE SEQUENCE [LARGE SCALE GENOMIC DNA]</scope>
    <source>
        <strain evidence="2 3">DSM 105135</strain>
    </source>
</reference>
<dbReference type="RefSeq" id="WP_130415709.1">
    <property type="nucleotide sequence ID" value="NZ_SHKX01000017.1"/>
</dbReference>
<gene>
    <name evidence="2" type="ORF">EV700_3225</name>
</gene>
<keyword evidence="1" id="KW-0812">Transmembrane</keyword>